<evidence type="ECO:0000313" key="2">
    <source>
        <dbReference type="Proteomes" id="UP000305883"/>
    </source>
</evidence>
<dbReference type="OrthoDB" id="4796369at2759"/>
<evidence type="ECO:0000313" key="1">
    <source>
        <dbReference type="EMBL" id="TID01763.1"/>
    </source>
</evidence>
<dbReference type="Proteomes" id="UP000305883">
    <property type="component" value="Unassembled WGS sequence"/>
</dbReference>
<dbReference type="AlphaFoldDB" id="A0A4T0W8S1"/>
<name>A0A4T0W8S1_9PEZI</name>
<accession>A0A4T0W8S1</accession>
<comment type="caution">
    <text evidence="1">The sequence shown here is derived from an EMBL/GenBank/DDBJ whole genome shotgun (WGS) entry which is preliminary data.</text>
</comment>
<protein>
    <submittedName>
        <fullName evidence="1">Uncharacterized protein</fullName>
    </submittedName>
</protein>
<proteinExistence type="predicted"/>
<organism evidence="1 2">
    <name type="scientific">Colletotrichum higginsianum</name>
    <dbReference type="NCBI Taxonomy" id="80884"/>
    <lineage>
        <taxon>Eukaryota</taxon>
        <taxon>Fungi</taxon>
        <taxon>Dikarya</taxon>
        <taxon>Ascomycota</taxon>
        <taxon>Pezizomycotina</taxon>
        <taxon>Sordariomycetes</taxon>
        <taxon>Hypocreomycetidae</taxon>
        <taxon>Glomerellales</taxon>
        <taxon>Glomerellaceae</taxon>
        <taxon>Colletotrichum</taxon>
        <taxon>Colletotrichum destructivum species complex</taxon>
    </lineage>
</organism>
<sequence length="106" mass="12225">MKAKLRTSGPVEVVDPLFLNPRPKIGGEYKAALKRLLRARVGGIREGDKPLLQAVMPTLIRAANDPLMPDPDRFYQDPDYFPDYTGILRLVQQLRAWYGTRTYFYR</sequence>
<gene>
    <name evidence="1" type="ORF">CH35J_004197</name>
</gene>
<reference evidence="1 2" key="1">
    <citation type="journal article" date="2019" name="Genome Biol. Evol.">
        <title>Genomic Plasticity Mediated by Transposable Elements in the Plant Pathogenic Fungus Colletotrichum higginsianum.</title>
        <authorList>
            <person name="Tsushima A."/>
            <person name="Gan P."/>
            <person name="Kumakura N."/>
            <person name="Narusaka M."/>
            <person name="Takano Y."/>
            <person name="Narusaka Y."/>
            <person name="Shirasu K."/>
        </authorList>
    </citation>
    <scope>NUCLEOTIDE SEQUENCE [LARGE SCALE GENOMIC DNA]</scope>
    <source>
        <strain evidence="1 2">MAFF305635-RFP</strain>
    </source>
</reference>
<dbReference type="EMBL" id="MWPZ01000003">
    <property type="protein sequence ID" value="TID01763.1"/>
    <property type="molecule type" value="Genomic_DNA"/>
</dbReference>